<reference evidence="1 2" key="1">
    <citation type="submission" date="2021-06" db="EMBL/GenBank/DDBJ databases">
        <authorList>
            <person name="Palmer J.M."/>
        </authorList>
    </citation>
    <scope>NUCLEOTIDE SEQUENCE [LARGE SCALE GENOMIC DNA]</scope>
    <source>
        <strain evidence="1 2">XC_2019</strain>
        <tissue evidence="1">Muscle</tissue>
    </source>
</reference>
<evidence type="ECO:0000313" key="2">
    <source>
        <dbReference type="Proteomes" id="UP001434883"/>
    </source>
</evidence>
<sequence length="119" mass="14197">MLEQTGRRRRGCSNRRFLDGVKEDMKVVGVREDAEDRVRWRQMTRCGDSCKGKAKRKRRYTVNHDKVHCTHIRTNNFQYSRFGDVPMHTQQYSVVLNLNTCRIFMCRTKCTEPWSIVQP</sequence>
<comment type="caution">
    <text evidence="1">The sequence shown here is derived from an EMBL/GenBank/DDBJ whole genome shotgun (WGS) entry which is preliminary data.</text>
</comment>
<evidence type="ECO:0000313" key="1">
    <source>
        <dbReference type="EMBL" id="MEQ2205819.1"/>
    </source>
</evidence>
<protein>
    <submittedName>
        <fullName evidence="1">Uncharacterized protein</fullName>
    </submittedName>
</protein>
<gene>
    <name evidence="1" type="ORF">XENOCAPTIV_015167</name>
</gene>
<dbReference type="EMBL" id="JAHRIN010042323">
    <property type="protein sequence ID" value="MEQ2205819.1"/>
    <property type="molecule type" value="Genomic_DNA"/>
</dbReference>
<name>A0ABV0RCE4_9TELE</name>
<proteinExistence type="predicted"/>
<accession>A0ABV0RCE4</accession>
<dbReference type="Proteomes" id="UP001434883">
    <property type="component" value="Unassembled WGS sequence"/>
</dbReference>
<organism evidence="1 2">
    <name type="scientific">Xenoophorus captivus</name>
    <dbReference type="NCBI Taxonomy" id="1517983"/>
    <lineage>
        <taxon>Eukaryota</taxon>
        <taxon>Metazoa</taxon>
        <taxon>Chordata</taxon>
        <taxon>Craniata</taxon>
        <taxon>Vertebrata</taxon>
        <taxon>Euteleostomi</taxon>
        <taxon>Actinopterygii</taxon>
        <taxon>Neopterygii</taxon>
        <taxon>Teleostei</taxon>
        <taxon>Neoteleostei</taxon>
        <taxon>Acanthomorphata</taxon>
        <taxon>Ovalentaria</taxon>
        <taxon>Atherinomorphae</taxon>
        <taxon>Cyprinodontiformes</taxon>
        <taxon>Goodeidae</taxon>
        <taxon>Xenoophorus</taxon>
    </lineage>
</organism>
<keyword evidence="2" id="KW-1185">Reference proteome</keyword>